<sequence length="82" mass="8989">MAALRFDVADRFKFILIPPFPPASQPSGPSLQELLPRPRAPSPLIIPHYLESSTMEGPTLPSTYHQVSIIVLTGKRSSVQHG</sequence>
<proteinExistence type="predicted"/>
<name>A0AAV5HXQ3_9ROSI</name>
<comment type="caution">
    <text evidence="1">The sequence shown here is derived from an EMBL/GenBank/DDBJ whole genome shotgun (WGS) entry which is preliminary data.</text>
</comment>
<evidence type="ECO:0000313" key="2">
    <source>
        <dbReference type="Proteomes" id="UP001054252"/>
    </source>
</evidence>
<dbReference type="EMBL" id="BPVZ01000005">
    <property type="protein sequence ID" value="GKU91560.1"/>
    <property type="molecule type" value="Genomic_DNA"/>
</dbReference>
<evidence type="ECO:0000313" key="1">
    <source>
        <dbReference type="EMBL" id="GKU91560.1"/>
    </source>
</evidence>
<dbReference type="Proteomes" id="UP001054252">
    <property type="component" value="Unassembled WGS sequence"/>
</dbReference>
<protein>
    <submittedName>
        <fullName evidence="1">Uncharacterized protein</fullName>
    </submittedName>
</protein>
<accession>A0AAV5HXQ3</accession>
<organism evidence="1 2">
    <name type="scientific">Rubroshorea leprosula</name>
    <dbReference type="NCBI Taxonomy" id="152421"/>
    <lineage>
        <taxon>Eukaryota</taxon>
        <taxon>Viridiplantae</taxon>
        <taxon>Streptophyta</taxon>
        <taxon>Embryophyta</taxon>
        <taxon>Tracheophyta</taxon>
        <taxon>Spermatophyta</taxon>
        <taxon>Magnoliopsida</taxon>
        <taxon>eudicotyledons</taxon>
        <taxon>Gunneridae</taxon>
        <taxon>Pentapetalae</taxon>
        <taxon>rosids</taxon>
        <taxon>malvids</taxon>
        <taxon>Malvales</taxon>
        <taxon>Dipterocarpaceae</taxon>
        <taxon>Rubroshorea</taxon>
    </lineage>
</organism>
<reference evidence="1 2" key="1">
    <citation type="journal article" date="2021" name="Commun. Biol.">
        <title>The genome of Shorea leprosula (Dipterocarpaceae) highlights the ecological relevance of drought in aseasonal tropical rainforests.</title>
        <authorList>
            <person name="Ng K.K.S."/>
            <person name="Kobayashi M.J."/>
            <person name="Fawcett J.A."/>
            <person name="Hatakeyama M."/>
            <person name="Paape T."/>
            <person name="Ng C.H."/>
            <person name="Ang C.C."/>
            <person name="Tnah L.H."/>
            <person name="Lee C.T."/>
            <person name="Nishiyama T."/>
            <person name="Sese J."/>
            <person name="O'Brien M.J."/>
            <person name="Copetti D."/>
            <person name="Mohd Noor M.I."/>
            <person name="Ong R.C."/>
            <person name="Putra M."/>
            <person name="Sireger I.Z."/>
            <person name="Indrioko S."/>
            <person name="Kosugi Y."/>
            <person name="Izuno A."/>
            <person name="Isagi Y."/>
            <person name="Lee S.L."/>
            <person name="Shimizu K.K."/>
        </authorList>
    </citation>
    <scope>NUCLEOTIDE SEQUENCE [LARGE SCALE GENOMIC DNA]</scope>
    <source>
        <strain evidence="1">214</strain>
    </source>
</reference>
<keyword evidence="2" id="KW-1185">Reference proteome</keyword>
<dbReference type="AlphaFoldDB" id="A0AAV5HXQ3"/>
<gene>
    <name evidence="1" type="ORF">SLEP1_g5420</name>
</gene>